<dbReference type="CTD" id="43946"/>
<keyword evidence="3" id="KW-0272">Extracellular matrix</keyword>
<dbReference type="SMART" id="SM00282">
    <property type="entry name" value="LamG"/>
    <property type="match status" value="5"/>
</dbReference>
<evidence type="ECO:0000256" key="5">
    <source>
        <dbReference type="ARBA" id="ARBA00022737"/>
    </source>
</evidence>
<keyword evidence="6" id="KW-0084">Basement membrane</keyword>
<feature type="disulfide bond" evidence="12">
    <location>
        <begin position="1218"/>
        <end position="1227"/>
    </location>
</feature>
<dbReference type="FunFam" id="2.10.25.10:FF:000033">
    <property type="entry name" value="Laminin subunit alpha 2"/>
    <property type="match status" value="1"/>
</dbReference>
<feature type="disulfide bond" evidence="11">
    <location>
        <begin position="2422"/>
        <end position="2449"/>
    </location>
</feature>
<keyword evidence="2" id="KW-0964">Secreted</keyword>
<dbReference type="FunFam" id="2.10.25.10:FF:000209">
    <property type="entry name" value="Laminin subunit alpha 5"/>
    <property type="match status" value="1"/>
</dbReference>
<feature type="disulfide bond" evidence="12">
    <location>
        <begin position="478"/>
        <end position="487"/>
    </location>
</feature>
<dbReference type="InterPro" id="IPR001791">
    <property type="entry name" value="Laminin_G"/>
</dbReference>
<dbReference type="PROSITE" id="PS50027">
    <property type="entry name" value="EGF_LAM_2"/>
    <property type="match status" value="12"/>
</dbReference>
<reference evidence="19" key="1">
    <citation type="submission" date="2025-08" db="UniProtKB">
        <authorList>
            <consortium name="RefSeq"/>
        </authorList>
    </citation>
    <scope>IDENTIFICATION</scope>
    <source>
        <tissue evidence="19">Whole body</tissue>
    </source>
</reference>
<dbReference type="GeneID" id="112692256"/>
<feature type="domain" description="Laminin EGF-like" evidence="15">
    <location>
        <begin position="1050"/>
        <end position="1097"/>
    </location>
</feature>
<evidence type="ECO:0000259" key="14">
    <source>
        <dbReference type="PROSITE" id="PS50025"/>
    </source>
</evidence>
<feature type="domain" description="Laminin IV type A" evidence="16">
    <location>
        <begin position="529"/>
        <end position="718"/>
    </location>
</feature>
<feature type="domain" description="Laminin EGF-like" evidence="15">
    <location>
        <begin position="408"/>
        <end position="457"/>
    </location>
</feature>
<feature type="domain" description="Laminin EGF-like" evidence="15">
    <location>
        <begin position="1145"/>
        <end position="1190"/>
    </location>
</feature>
<evidence type="ECO:0000259" key="15">
    <source>
        <dbReference type="PROSITE" id="PS50027"/>
    </source>
</evidence>
<dbReference type="OrthoDB" id="8545473at2759"/>
<dbReference type="PROSITE" id="PS00022">
    <property type="entry name" value="EGF_1"/>
    <property type="match status" value="1"/>
</dbReference>
<feature type="disulfide bond" evidence="12">
    <location>
        <begin position="1002"/>
        <end position="1014"/>
    </location>
</feature>
<dbReference type="SMART" id="SM00180">
    <property type="entry name" value="EGF_Lam"/>
    <property type="match status" value="17"/>
</dbReference>
<dbReference type="InterPro" id="IPR008979">
    <property type="entry name" value="Galactose-bd-like_sf"/>
</dbReference>
<gene>
    <name evidence="19" type="primary">LOC112692256</name>
</gene>
<evidence type="ECO:0000256" key="1">
    <source>
        <dbReference type="ARBA" id="ARBA00004302"/>
    </source>
</evidence>
<dbReference type="SMART" id="SM00281">
    <property type="entry name" value="LamB"/>
    <property type="match status" value="2"/>
</dbReference>
<dbReference type="FunFam" id="2.10.25.10:FF:000090">
    <property type="entry name" value="laminin subunit alpha"/>
    <property type="match status" value="1"/>
</dbReference>
<feature type="domain" description="Laminin EGF-like" evidence="15">
    <location>
        <begin position="906"/>
        <end position="953"/>
    </location>
</feature>
<feature type="disulfide bond" evidence="12">
    <location>
        <begin position="1191"/>
        <end position="1203"/>
    </location>
</feature>
<dbReference type="Gene3D" id="2.60.120.200">
    <property type="match status" value="5"/>
</dbReference>
<feature type="domain" description="Laminin G" evidence="14">
    <location>
        <begin position="2863"/>
        <end position="3035"/>
    </location>
</feature>
<evidence type="ECO:0000259" key="17">
    <source>
        <dbReference type="PROSITE" id="PS51117"/>
    </source>
</evidence>
<dbReference type="GO" id="GO:0009888">
    <property type="term" value="P:tissue development"/>
    <property type="evidence" value="ECO:0007669"/>
    <property type="project" value="TreeGrafter"/>
</dbReference>
<dbReference type="PROSITE" id="PS50025">
    <property type="entry name" value="LAM_G_DOMAIN"/>
    <property type="match status" value="5"/>
</dbReference>
<dbReference type="FunFam" id="2.10.25.10:FF:000106">
    <property type="entry name" value="Heparan sulfate proteoglycan 2"/>
    <property type="match status" value="1"/>
</dbReference>
<evidence type="ECO:0000256" key="6">
    <source>
        <dbReference type="ARBA" id="ARBA00022869"/>
    </source>
</evidence>
<dbReference type="FunFam" id="2.10.25.10:FF:000188">
    <property type="entry name" value="Laminin subunit gamma 2"/>
    <property type="match status" value="1"/>
</dbReference>
<dbReference type="SMART" id="SM00136">
    <property type="entry name" value="LamNT"/>
    <property type="match status" value="1"/>
</dbReference>
<dbReference type="RefSeq" id="XP_025422650.1">
    <property type="nucleotide sequence ID" value="XM_025566865.1"/>
</dbReference>
<dbReference type="PROSITE" id="PS01248">
    <property type="entry name" value="EGF_LAM_1"/>
    <property type="match status" value="7"/>
</dbReference>
<feature type="disulfide bond" evidence="12">
    <location>
        <begin position="1004"/>
        <end position="1021"/>
    </location>
</feature>
<feature type="disulfide bond" evidence="12">
    <location>
        <begin position="1071"/>
        <end position="1080"/>
    </location>
</feature>
<feature type="domain" description="Laminin EGF-like" evidence="15">
    <location>
        <begin position="1637"/>
        <end position="1683"/>
    </location>
</feature>
<evidence type="ECO:0000256" key="12">
    <source>
        <dbReference type="PROSITE-ProRule" id="PRU00460"/>
    </source>
</evidence>
<feature type="disulfide bond" evidence="12">
    <location>
        <begin position="954"/>
        <end position="966"/>
    </location>
</feature>
<feature type="domain" description="Laminin N-terminal" evidence="17">
    <location>
        <begin position="44"/>
        <end position="284"/>
    </location>
</feature>
<feature type="domain" description="Laminin EGF-like" evidence="15">
    <location>
        <begin position="458"/>
        <end position="507"/>
    </location>
</feature>
<dbReference type="FunFam" id="2.10.25.10:FF:000074">
    <property type="entry name" value="Laminin subunit alpha"/>
    <property type="match status" value="3"/>
</dbReference>
<feature type="disulfide bond" evidence="12">
    <location>
        <begin position="433"/>
        <end position="442"/>
    </location>
</feature>
<feature type="disulfide bond" evidence="12">
    <location>
        <begin position="956"/>
        <end position="973"/>
    </location>
</feature>
<evidence type="ECO:0000256" key="11">
    <source>
        <dbReference type="PROSITE-ProRule" id="PRU00122"/>
    </source>
</evidence>
<dbReference type="GO" id="GO:0048731">
    <property type="term" value="P:system development"/>
    <property type="evidence" value="ECO:0007669"/>
    <property type="project" value="UniProtKB-ARBA"/>
</dbReference>
<evidence type="ECO:0000256" key="8">
    <source>
        <dbReference type="ARBA" id="ARBA00023180"/>
    </source>
</evidence>
<dbReference type="Pfam" id="PF00054">
    <property type="entry name" value="Laminin_G_1"/>
    <property type="match status" value="1"/>
</dbReference>
<dbReference type="InterPro" id="IPR050440">
    <property type="entry name" value="Laminin/Netrin_ECM"/>
</dbReference>
<feature type="domain" description="Laminin EGF-like" evidence="15">
    <location>
        <begin position="954"/>
        <end position="1001"/>
    </location>
</feature>
<evidence type="ECO:0000256" key="2">
    <source>
        <dbReference type="ARBA" id="ARBA00022525"/>
    </source>
</evidence>
<evidence type="ECO:0000313" key="19">
    <source>
        <dbReference type="RefSeq" id="XP_025422650.1"/>
    </source>
</evidence>
<feature type="disulfide bond" evidence="12">
    <location>
        <begin position="1658"/>
        <end position="1667"/>
    </location>
</feature>
<feature type="disulfide bond" evidence="12">
    <location>
        <begin position="1052"/>
        <end position="1069"/>
    </location>
</feature>
<accession>A0A8B8GIA5</accession>
<feature type="chain" id="PRO_5034357098" evidence="13">
    <location>
        <begin position="30"/>
        <end position="3223"/>
    </location>
</feature>
<feature type="domain" description="Laminin G" evidence="14">
    <location>
        <begin position="2459"/>
        <end position="2641"/>
    </location>
</feature>
<dbReference type="Pfam" id="PF00055">
    <property type="entry name" value="Laminin_N"/>
    <property type="match status" value="1"/>
</dbReference>
<feature type="domain" description="Laminin G" evidence="14">
    <location>
        <begin position="2250"/>
        <end position="2449"/>
    </location>
</feature>
<feature type="disulfide bond" evidence="12">
    <location>
        <begin position="975"/>
        <end position="984"/>
    </location>
</feature>
<dbReference type="PANTHER" id="PTHR10574">
    <property type="entry name" value="NETRIN/LAMININ-RELATED"/>
    <property type="match status" value="1"/>
</dbReference>
<feature type="disulfide bond" evidence="12">
    <location>
        <begin position="408"/>
        <end position="420"/>
    </location>
</feature>
<keyword evidence="7 12" id="KW-1015">Disulfide bond</keyword>
<dbReference type="Pfam" id="PF00052">
    <property type="entry name" value="Laminin_B"/>
    <property type="match status" value="2"/>
</dbReference>
<dbReference type="FunFam" id="2.10.25.10:FF:000082">
    <property type="entry name" value="Laminin subunit alpha 1"/>
    <property type="match status" value="1"/>
</dbReference>
<dbReference type="FunFam" id="2.60.120.200:FF:000200">
    <property type="entry name" value="Laminin subunit alpha-3"/>
    <property type="match status" value="1"/>
</dbReference>
<feature type="disulfide bond" evidence="12">
    <location>
        <begin position="1554"/>
        <end position="1563"/>
    </location>
</feature>
<feature type="disulfide bond" evidence="12">
    <location>
        <begin position="1639"/>
        <end position="1656"/>
    </location>
</feature>
<comment type="caution">
    <text evidence="12">Lacks conserved residue(s) required for the propagation of feature annotation.</text>
</comment>
<dbReference type="SUPFAM" id="SSF49899">
    <property type="entry name" value="Concanavalin A-like lectins/glucanases"/>
    <property type="match status" value="5"/>
</dbReference>
<comment type="subcellular location">
    <subcellularLocation>
        <location evidence="1">Secreted</location>
        <location evidence="1">Extracellular space</location>
        <location evidence="1">Extracellular matrix</location>
        <location evidence="1">Basement membrane</location>
    </subcellularLocation>
</comment>
<feature type="disulfide bond" evidence="12">
    <location>
        <begin position="1145"/>
        <end position="1157"/>
    </location>
</feature>
<dbReference type="InterPro" id="IPR000034">
    <property type="entry name" value="Laminin_IV"/>
</dbReference>
<feature type="domain" description="Laminin G" evidence="14">
    <location>
        <begin position="2648"/>
        <end position="2851"/>
    </location>
</feature>
<dbReference type="PANTHER" id="PTHR10574:SF428">
    <property type="entry name" value="LAMININ SUBUNIT ALPHA-1-LIKE PROTEIN"/>
    <property type="match status" value="1"/>
</dbReference>
<comment type="subunit">
    <text evidence="10">Laminin is a complex glycoprotein, consisting of three different polypeptide chains (alpha, beta, gamma), which are bound to each other by disulfide bonds into a cross-shaped molecule comprising one long and three short arms with globules at each end.</text>
</comment>
<feature type="domain" description="Laminin EGF-like" evidence="15">
    <location>
        <begin position="753"/>
        <end position="802"/>
    </location>
</feature>
<keyword evidence="8" id="KW-0325">Glycoprotein</keyword>
<evidence type="ECO:0000256" key="13">
    <source>
        <dbReference type="SAM" id="SignalP"/>
    </source>
</evidence>
<dbReference type="CDD" id="cd00110">
    <property type="entry name" value="LamG"/>
    <property type="match status" value="5"/>
</dbReference>
<organism evidence="18 19">
    <name type="scientific">Sipha flava</name>
    <name type="common">yellow sugarcane aphid</name>
    <dbReference type="NCBI Taxonomy" id="143950"/>
    <lineage>
        <taxon>Eukaryota</taxon>
        <taxon>Metazoa</taxon>
        <taxon>Ecdysozoa</taxon>
        <taxon>Arthropoda</taxon>
        <taxon>Hexapoda</taxon>
        <taxon>Insecta</taxon>
        <taxon>Pterygota</taxon>
        <taxon>Neoptera</taxon>
        <taxon>Paraneoptera</taxon>
        <taxon>Hemiptera</taxon>
        <taxon>Sternorrhyncha</taxon>
        <taxon>Aphidomorpha</taxon>
        <taxon>Aphidoidea</taxon>
        <taxon>Aphididae</taxon>
        <taxon>Sipha</taxon>
    </lineage>
</organism>
<dbReference type="FunFam" id="2.10.25.10:FF:000130">
    <property type="entry name" value="Laminin subunit beta 1"/>
    <property type="match status" value="1"/>
</dbReference>
<dbReference type="PROSITE" id="PS51117">
    <property type="entry name" value="LAMININ_NTER"/>
    <property type="match status" value="1"/>
</dbReference>
<feature type="domain" description="Laminin IV type A" evidence="16">
    <location>
        <begin position="1297"/>
        <end position="1493"/>
    </location>
</feature>
<feature type="disulfide bond" evidence="11">
    <location>
        <begin position="3191"/>
        <end position="3218"/>
    </location>
</feature>
<evidence type="ECO:0000256" key="9">
    <source>
        <dbReference type="ARBA" id="ARBA00023292"/>
    </source>
</evidence>
<feature type="disulfide bond" evidence="12">
    <location>
        <begin position="878"/>
        <end position="887"/>
    </location>
</feature>
<feature type="disulfide bond" evidence="12">
    <location>
        <begin position="1166"/>
        <end position="1175"/>
    </location>
</feature>
<evidence type="ECO:0000259" key="16">
    <source>
        <dbReference type="PROSITE" id="PS51115"/>
    </source>
</evidence>
<feature type="domain" description="Laminin EGF-like" evidence="15">
    <location>
        <begin position="861"/>
        <end position="905"/>
    </location>
</feature>
<dbReference type="Pfam" id="PF24973">
    <property type="entry name" value="EGF_LMN_ATRN"/>
    <property type="match status" value="2"/>
</dbReference>
<dbReference type="FunFam" id="2.10.25.10:FF:000069">
    <property type="entry name" value="Laminin subunit alpha 1"/>
    <property type="match status" value="1"/>
</dbReference>
<feature type="disulfide bond" evidence="12">
    <location>
        <begin position="1637"/>
        <end position="1649"/>
    </location>
</feature>
<feature type="signal peptide" evidence="13">
    <location>
        <begin position="1"/>
        <end position="29"/>
    </location>
</feature>
<dbReference type="InterPro" id="IPR008211">
    <property type="entry name" value="Laminin_N"/>
</dbReference>
<keyword evidence="9 12" id="KW-0424">Laminin EGF-like domain</keyword>
<dbReference type="InterPro" id="IPR013320">
    <property type="entry name" value="ConA-like_dom_sf"/>
</dbReference>
<dbReference type="PROSITE" id="PS51115">
    <property type="entry name" value="LAMININ_IVA"/>
    <property type="match status" value="2"/>
</dbReference>
<dbReference type="InterPro" id="IPR056863">
    <property type="entry name" value="LMN_ATRN_NET-like_EGF"/>
</dbReference>
<evidence type="ECO:0000256" key="4">
    <source>
        <dbReference type="ARBA" id="ARBA00022729"/>
    </source>
</evidence>
<protein>
    <submittedName>
        <fullName evidence="19">Laminin subunit alpha-1 isoform X2</fullName>
    </submittedName>
</protein>
<dbReference type="SUPFAM" id="SSF57196">
    <property type="entry name" value="EGF/Laminin"/>
    <property type="match status" value="14"/>
</dbReference>
<feature type="disulfide bond" evidence="12">
    <location>
        <begin position="1147"/>
        <end position="1164"/>
    </location>
</feature>
<keyword evidence="5" id="KW-0677">Repeat</keyword>
<feature type="domain" description="Laminin EGF-like" evidence="15">
    <location>
        <begin position="1191"/>
        <end position="1247"/>
    </location>
</feature>
<feature type="disulfide bond" evidence="12">
    <location>
        <begin position="928"/>
        <end position="937"/>
    </location>
</feature>
<evidence type="ECO:0000256" key="10">
    <source>
        <dbReference type="ARBA" id="ARBA00065619"/>
    </source>
</evidence>
<keyword evidence="4 13" id="KW-0732">Signal</keyword>
<feature type="domain" description="Laminin EGF-like" evidence="15">
    <location>
        <begin position="1535"/>
        <end position="1581"/>
    </location>
</feature>
<evidence type="ECO:0000313" key="18">
    <source>
        <dbReference type="Proteomes" id="UP000694846"/>
    </source>
</evidence>
<name>A0A8B8GIA5_9HEMI</name>
<dbReference type="InterPro" id="IPR000742">
    <property type="entry name" value="EGF"/>
</dbReference>
<evidence type="ECO:0000256" key="3">
    <source>
        <dbReference type="ARBA" id="ARBA00022530"/>
    </source>
</evidence>
<feature type="disulfide bond" evidence="12">
    <location>
        <begin position="1050"/>
        <end position="1062"/>
    </location>
</feature>
<feature type="domain" description="Laminin G" evidence="14">
    <location>
        <begin position="3040"/>
        <end position="3218"/>
    </location>
</feature>
<dbReference type="Gene3D" id="2.10.25.10">
    <property type="entry name" value="Laminin"/>
    <property type="match status" value="15"/>
</dbReference>
<dbReference type="SMART" id="SM00181">
    <property type="entry name" value="EGF"/>
    <property type="match status" value="10"/>
</dbReference>
<feature type="disulfide bond" evidence="12">
    <location>
        <begin position="772"/>
        <end position="781"/>
    </location>
</feature>
<dbReference type="Pfam" id="PF02210">
    <property type="entry name" value="Laminin_G_2"/>
    <property type="match status" value="4"/>
</dbReference>
<proteinExistence type="predicted"/>
<dbReference type="Pfam" id="PF00053">
    <property type="entry name" value="EGF_laminin"/>
    <property type="match status" value="16"/>
</dbReference>
<evidence type="ECO:0000256" key="7">
    <source>
        <dbReference type="ARBA" id="ARBA00023157"/>
    </source>
</evidence>
<dbReference type="GO" id="GO:0009887">
    <property type="term" value="P:animal organ morphogenesis"/>
    <property type="evidence" value="ECO:0007669"/>
    <property type="project" value="TreeGrafter"/>
</dbReference>
<dbReference type="SUPFAM" id="SSF49785">
    <property type="entry name" value="Galactose-binding domain-like"/>
    <property type="match status" value="1"/>
</dbReference>
<dbReference type="Proteomes" id="UP000694846">
    <property type="component" value="Unplaced"/>
</dbReference>
<feature type="disulfide bond" evidence="12">
    <location>
        <begin position="1023"/>
        <end position="1032"/>
    </location>
</feature>
<feature type="domain" description="Laminin EGF-like" evidence="15">
    <location>
        <begin position="1002"/>
        <end position="1049"/>
    </location>
</feature>
<dbReference type="InterPro" id="IPR002049">
    <property type="entry name" value="LE_dom"/>
</dbReference>
<dbReference type="GO" id="GO:0005604">
    <property type="term" value="C:basement membrane"/>
    <property type="evidence" value="ECO:0007669"/>
    <property type="project" value="UniProtKB-SubCell"/>
</dbReference>
<keyword evidence="18" id="KW-1185">Reference proteome</keyword>
<dbReference type="PRINTS" id="PR00011">
    <property type="entry name" value="EGFLAMININ"/>
</dbReference>
<dbReference type="CDD" id="cd00055">
    <property type="entry name" value="EGF_Lam"/>
    <property type="match status" value="15"/>
</dbReference>
<sequence length="3223" mass="356438">MQSKDARLRRSDASLILALALVLAASISAQDTVKNSDGGGGGHNDKTLYPQIFNVASRASVTANATCGETENGPEVYCRYGSAQQCGVCDARSGDPAKTHGPANAVDNATGTWWQSPSLHNGDRYQYVTITVDLKQVYQVSSIIIKFGISPRPGNWILERSTDGGMQYKPWQYFAINGDECVQKYNVQPSFYKDKSVQIRRDPTCITSFSRFKPHENAEIHMNLLKGQNTINMSLAEVFEFSTAQYIRLRLQKIIFPNDKMAMLDNSFKRKLFYSIKDILIAGRCICNGHARKCKQMSENSEPSCDCLHNTCGPRCDRCCPLYNQRPWKSGPTSCEKCQCHGHATECQYDPIVDAEKSSLDIYGTYSGGGFCINCTKHTTGTNCEVCEAGWYRPYDVRPDDPVPCLPCDCHPVGSDGNVCLPDKDTGTGLCNCLKGYGGAKCNECAPGYNGFPDCKPCACDERGTKTAPLSCDNQCDCKEHVTGDGCDKCEAGYFNLRAANPEGCEKCFCSGVSTVCTAATGLRESRIDETEGWLITDLKLSKTVFPSTDPATGQTMISTFDMPVDVDTFYWLTPSRYAGNKLSAYGSSLHFSISWVVMRGDSSGRQMIDPDVIIIAKENILIAYGGKSFRTSNTITGDVRLTEDDWFYVTKDFKNLETPIDNTQVSRDEFLSILSDIKHVLIKAKYHTNQVESSLINAYMDMGDVNGSGRTVDGIENCTCPTGYSGMSCETCDYGYVKQIDPFSTNIVCKKCNCHNHSPECDQMSSHCSICEHNTTGPQCNECIVGFYGNAIDGTPNDCKKCACPLEESTNNFSPTCKSNDDGGYVCTDCPEGYTGDHCEMCAPSYYGNPLIVGSTCKPCDCNEAPCDNLTGQCINCLGNTIGWNCKECKPGHFGNPIISDCRPCDCNPIGSIVTDSCNVNTGQCQCKENFTGRTCDRCVDGLGNTTAECVECNCNLTGSISDLCDPRSGLCPCKKGVTGENCDACSDGFHKFSTHGCIECQCNSTGSSNNICDPTTGQCNCRSNVKGDQCDSCSEGFWNISEAGCQKCNCDKIGALNDICNPLTGQCTCKPGVEGQLCDQCQSNFYGFSILGCSECEICEKPGHTCDLDTGRCVCPQLTEGPNCSTCSANAFGWEVNKGCQECHCDSFGSYNGLCNNETGSCVCRTGYDGLKCDKCSFGYYGYPRCRPCACNYGGSEPNKCNGTLCDCDEFGQCECKSNVYGKRCDQCKEGTFALNPINTDGCIPCFCFGRSNSCSAAGLTWNQIQLPQTRTLSIHYDTNNSTLYREGDYPVNIQEICYINLVNPDNTGLKPNKEERNQLNVTNNLRVIPGTISNVEIGVKYLFDTPVYWQLPKRFTGDKILSYGGHIRFTIDAEGGNTLFPQFILTSYPLIQIQGNDHIILEHFPETINVGTSSHQVRLHESLWQVKNNPRAKVSRETLMLALQNIKYIFIRATDSVDFTKATLKGVTLDTAIMAEKKTNHLTTSQMVEVCDCPPEYSSSSCQDPNLGYFRYYNTSASATIIIQTVGEARQCECNGRSNICNVDTGHCRNCSHNTGGAHCEVCAEGYYGDPSTDGCKPCACPSVTKNYAQSCEIDFDGKLICRCKQGYKGSMCDQCEYGWFGYPREEGGKCEPCRCNKFGIVSDECDEETGQCNCMPNITGRDCSVCQDKHVLTSKGCTPCEDKCIDTLLNHVATQIKTLNETTLHLSEGKISPPWSQLSLVRDNVTLLNNMLNTSSQVNLKLVSLSEEVEQNLKKKSKYSFVKAKKLLKSSQINENEVEPLRELAESRLANSVSLEREVDELVNSLQSYNFEDRSHVNIISTMREAKNYLNKLNSIDFGPTIEPQATLKTCSNAMQNLQLNSGSQAQTKNLRHKFETLLNQVKDFDTILLNISDTSELATQLKQKNSQSLKKLNQMIEDINNLDLMFNKMQGETEMLVKEARENYISTLNNFEELLLIKPKFDSIKKNLNKRKDSNPQFDDDQLLVNSADLHASYLLQTAQKYSEIFKPIRHDANIALEASNAYLNIVDSLKLARNAAINSSILADASFRTAYPGVYQESLIDKAKTSEELSKLVYKNTLDTKNMVDSIQSDFNVQVENIETVKSDMKQIVKNDNVNSKQITELEQSEGMNMELNNKEDVDPLVIETTNVETKINEIQGKIVKELRPILVQLNEEGEPSLTNTQDRIDEVEENGKKAIDMLSKIAKTSDDFSKKVAAWNSSMIDKLEALRNKITKAHQIADGIRISISGQENGTGNACIRTYQPKFLEPSTRNTIILSYAISSNARDALLFYLSSKTTGDFIAIEMVNRKIRFVWDVGGGVGEITHPMHIQTASDLNNDQHWYRIEAERIHNLGKLMIRPQVVPNGSLLAMGSPHTNMSTAGMGRLDINADDQIWIGGIDKAPLPPYLHSRQHGLIGCLHQVWLDGRPVGLWNFKSQPSGTCSACIEGAEELVDDGSFRFSGDGYAILHSDTTTTYNKYLFSVSLSFKTFDERSLLFLVEGSQPDQYIEIRLHDGKVVFRVSYSGYSLLEISTTSRYNTGNWVKLEATRYFDRKKKLEKGVLKVGGESKEGVPSPPPNQNDIPDLSESEYMIGGVPPGFKSVSGLPKSFLGCMSDIQIAQQGYNPMRGISWGVQPTCSDKPLSIVGFYGNGYLELVSHTLKKKASFGFMFATLQQDVLLMLSTTESLSNKQNYYSVSLRRGQVDIRINAGLGEVRLASEGFEFGDGKYHSIMVTKNGKKLELRIDDVLHAFSSLPEGSNVVKAPGVAGGLFLGGLPIEINTTGKAVSSVPLIGTIKDAIFNDQLLYFDSPIEFVHAAIGQVGPVPQKDNNVYSEIASMTSAEKSVGCMKEGSFSLEPGAVKFGDNPHSYVLVTFGKRHNMQKNFKMDFRFRSFYPNGLIFTLIGTRGKQNNYLMMHLYNGRVQLVLKTRKRVEISTQAVFNDGLWHKIQLVKENKTLNFAIDSIPQEKLNLTKKLSLGNTMYVGGIPENDIQLPDSLIVQAFKGCMQGFSINHQEEELISEKAIRHKVGQCFPQVEKGSFFPGDAYAIYKNQFYVGALLELSLELRTTQTTAVLLSVSEPEGYPALSLELNQGKVIISGDMGDRRPFRVEQSFQSEFAICDNKWHQIQAFYVEDKLTLKVDQFEQKYWLLDNGHITGARTNSPLYIGGLPDSASSGTLGTRENFKGCIRNMVIGGERTDWTNMDGLHNILLGSCPLIVH</sequence>
<dbReference type="Gene3D" id="2.60.120.260">
    <property type="entry name" value="Galactose-binding domain-like"/>
    <property type="match status" value="1"/>
</dbReference>